<feature type="transmembrane region" description="Helical" evidence="2">
    <location>
        <begin position="86"/>
        <end position="104"/>
    </location>
</feature>
<name>A0A7W6RAA2_9PROT</name>
<keyword evidence="2" id="KW-0812">Transmembrane</keyword>
<feature type="transmembrane region" description="Helical" evidence="2">
    <location>
        <begin position="22"/>
        <end position="42"/>
    </location>
</feature>
<dbReference type="RefSeq" id="WP_184042360.1">
    <property type="nucleotide sequence ID" value="NZ_JACIGK010000002.1"/>
</dbReference>
<evidence type="ECO:0000313" key="3">
    <source>
        <dbReference type="EMBL" id="MBB4264720.1"/>
    </source>
</evidence>
<reference evidence="3 4" key="1">
    <citation type="submission" date="2020-08" db="EMBL/GenBank/DDBJ databases">
        <title>Genome sequencing of Purple Non-Sulfur Bacteria from various extreme environments.</title>
        <authorList>
            <person name="Mayer M."/>
        </authorList>
    </citation>
    <scope>NUCLEOTIDE SEQUENCE [LARGE SCALE GENOMIC DNA]</scope>
    <source>
        <strain evidence="3 4">JA131</strain>
    </source>
</reference>
<accession>A0A7W6RAA2</accession>
<dbReference type="EMBL" id="JACIGK010000002">
    <property type="protein sequence ID" value="MBB4264720.1"/>
    <property type="molecule type" value="Genomic_DNA"/>
</dbReference>
<feature type="transmembrane region" description="Helical" evidence="2">
    <location>
        <begin position="186"/>
        <end position="206"/>
    </location>
</feature>
<feature type="region of interest" description="Disordered" evidence="1">
    <location>
        <begin position="214"/>
        <end position="291"/>
    </location>
</feature>
<comment type="caution">
    <text evidence="3">The sequence shown here is derived from an EMBL/GenBank/DDBJ whole genome shotgun (WGS) entry which is preliminary data.</text>
</comment>
<feature type="transmembrane region" description="Helical" evidence="2">
    <location>
        <begin position="116"/>
        <end position="149"/>
    </location>
</feature>
<evidence type="ECO:0000256" key="2">
    <source>
        <dbReference type="SAM" id="Phobius"/>
    </source>
</evidence>
<protein>
    <submittedName>
        <fullName evidence="3">Uncharacterized protein</fullName>
    </submittedName>
</protein>
<gene>
    <name evidence="3" type="ORF">GGD89_000327</name>
</gene>
<keyword evidence="2" id="KW-1133">Transmembrane helix</keyword>
<evidence type="ECO:0000256" key="1">
    <source>
        <dbReference type="SAM" id="MobiDB-lite"/>
    </source>
</evidence>
<sequence length="457" mass="44870">MTTPDPLSPPDPSAAVEDPPPALGRGVAIILAVVGAVGLLVLVDLLGMVVAGHAGAFGGGGLLGMLPPPVGSWLAPPPMLLVAPEGHAALAALAVLVAACGHGVARGDAARMAGALDLVAVLAVGVIWAPVVGAVVAGQGAFLALAGWINRGRGPGGGAMVPGVTQAARLLGVCAAVLLVDTTPPALMVALVVAGLAPWALARLLFGRDAAPPVRARRRSASTPDAPSGEPDDRPTAPDPEEAATVDGLVDPVADDDRLLDPVGDAGAEVGDEVGDEGADRMVDPDADRLPPRVVPMAPVTGPFGADAVAETADLVPATDLPEAARVALNAGGGAILAVIRVDGLAGIAEHLGVTGGGVLFTQTSGRLAGALPAGALLAWMGDETFAALVPVAGGTASGDMDSVLGSLGGGLAAPFAADLVVEGRAISMEDAIHVEVTALQVEMLPDLAQWAATPRA</sequence>
<dbReference type="AlphaFoldDB" id="A0A7W6RAA2"/>
<proteinExistence type="predicted"/>
<keyword evidence="4" id="KW-1185">Reference proteome</keyword>
<keyword evidence="2" id="KW-0472">Membrane</keyword>
<feature type="transmembrane region" description="Helical" evidence="2">
    <location>
        <begin position="49"/>
        <end position="66"/>
    </location>
</feature>
<organism evidence="3 4">
    <name type="scientific">Roseospira visakhapatnamensis</name>
    <dbReference type="NCBI Taxonomy" id="390880"/>
    <lineage>
        <taxon>Bacteria</taxon>
        <taxon>Pseudomonadati</taxon>
        <taxon>Pseudomonadota</taxon>
        <taxon>Alphaproteobacteria</taxon>
        <taxon>Rhodospirillales</taxon>
        <taxon>Rhodospirillaceae</taxon>
        <taxon>Roseospira</taxon>
    </lineage>
</organism>
<feature type="compositionally biased region" description="Basic and acidic residues" evidence="1">
    <location>
        <begin position="278"/>
        <end position="291"/>
    </location>
</feature>
<dbReference type="Proteomes" id="UP000554286">
    <property type="component" value="Unassembled WGS sequence"/>
</dbReference>
<evidence type="ECO:0000313" key="4">
    <source>
        <dbReference type="Proteomes" id="UP000554286"/>
    </source>
</evidence>